<keyword evidence="2" id="KW-1185">Reference proteome</keyword>
<gene>
    <name evidence="1" type="ORF">NCTC11048_02002</name>
</gene>
<name>A0A380G716_STAIN</name>
<proteinExistence type="predicted"/>
<evidence type="ECO:0000313" key="2">
    <source>
        <dbReference type="Proteomes" id="UP000255549"/>
    </source>
</evidence>
<dbReference type="EMBL" id="UHDP01000003">
    <property type="protein sequence ID" value="SUM46934.1"/>
    <property type="molecule type" value="Genomic_DNA"/>
</dbReference>
<dbReference type="RefSeq" id="WP_241520306.1">
    <property type="nucleotide sequence ID" value="NZ_PPQH01000116.1"/>
</dbReference>
<dbReference type="Proteomes" id="UP000255549">
    <property type="component" value="Unassembled WGS sequence"/>
</dbReference>
<accession>A0A380G716</accession>
<sequence length="242" mass="28549">MIKPKKSGLGKQKRFFNEIESIAISLNFLKNKFEVIYDESLDLINGIVRNLHSFNKYRCRENMAKKTEVAIIKKLDDFELNHFKWNHAGLKIHLPNLSKKIKKIVYELDTLNEREVNDIRGLLTEAVACSFLGDVRAQNNLIWDCSFFNNNKCISVGETKTTDIYYKENHVHLYECKTKPYFKTAQFDFMCKIQEEYAKEGTQVNLFTFVLQYSQHPTFDEEIKKIPNRFELKTLESLKQCH</sequence>
<organism evidence="1 2">
    <name type="scientific">Staphylococcus intermedius NCTC 11048</name>
    <dbReference type="NCBI Taxonomy" id="1141106"/>
    <lineage>
        <taxon>Bacteria</taxon>
        <taxon>Bacillati</taxon>
        <taxon>Bacillota</taxon>
        <taxon>Bacilli</taxon>
        <taxon>Bacillales</taxon>
        <taxon>Staphylococcaceae</taxon>
        <taxon>Staphylococcus</taxon>
        <taxon>Staphylococcus intermedius group</taxon>
    </lineage>
</organism>
<protein>
    <submittedName>
        <fullName evidence="1">Uncharacterized protein</fullName>
    </submittedName>
</protein>
<reference evidence="1 2" key="1">
    <citation type="submission" date="2018-06" db="EMBL/GenBank/DDBJ databases">
        <authorList>
            <consortium name="Pathogen Informatics"/>
            <person name="Doyle S."/>
        </authorList>
    </citation>
    <scope>NUCLEOTIDE SEQUENCE [LARGE SCALE GENOMIC DNA]</scope>
    <source>
        <strain evidence="2">NCTC 11048</strain>
    </source>
</reference>
<evidence type="ECO:0000313" key="1">
    <source>
        <dbReference type="EMBL" id="SUM46934.1"/>
    </source>
</evidence>
<dbReference type="AlphaFoldDB" id="A0A380G716"/>